<evidence type="ECO:0000313" key="7">
    <source>
        <dbReference type="Proteomes" id="UP000235598"/>
    </source>
</evidence>
<dbReference type="InterPro" id="IPR037171">
    <property type="entry name" value="NagB/RpiA_transferase-like"/>
</dbReference>
<dbReference type="InterPro" id="IPR017821">
    <property type="entry name" value="Succinate_CoA_transferase"/>
</dbReference>
<protein>
    <submittedName>
        <fullName evidence="6">Propionyl-CoA--succinate CoA transferase</fullName>
    </submittedName>
</protein>
<dbReference type="InterPro" id="IPR046433">
    <property type="entry name" value="ActCoA_hydro"/>
</dbReference>
<dbReference type="GO" id="GO:0006084">
    <property type="term" value="P:acetyl-CoA metabolic process"/>
    <property type="evidence" value="ECO:0007669"/>
    <property type="project" value="InterPro"/>
</dbReference>
<dbReference type="Pfam" id="PF02550">
    <property type="entry name" value="AcetylCoA_hydro"/>
    <property type="match status" value="1"/>
</dbReference>
<reference evidence="6 7" key="1">
    <citation type="submission" date="2017-09" db="EMBL/GenBank/DDBJ databases">
        <title>Bacterial strain isolated from the female urinary microbiota.</title>
        <authorList>
            <person name="Thomas-White K."/>
            <person name="Kumar N."/>
            <person name="Forster S."/>
            <person name="Putonti C."/>
            <person name="Lawley T."/>
            <person name="Wolfe A.J."/>
        </authorList>
    </citation>
    <scope>NUCLEOTIDE SEQUENCE [LARGE SCALE GENOMIC DNA]</scope>
    <source>
        <strain evidence="6 7">UMB1301</strain>
    </source>
</reference>
<evidence type="ECO:0000313" key="6">
    <source>
        <dbReference type="EMBL" id="PMD04940.1"/>
    </source>
</evidence>
<feature type="binding site" evidence="3">
    <location>
        <begin position="270"/>
        <end position="274"/>
    </location>
    <ligand>
        <name>CoA</name>
        <dbReference type="ChEBI" id="CHEBI:57287"/>
    </ligand>
</feature>
<feature type="active site" description="5-glutamyl coenzyme A thioester intermediate" evidence="2">
    <location>
        <position position="295"/>
    </location>
</feature>
<dbReference type="GO" id="GO:0003986">
    <property type="term" value="F:acetyl-CoA hydrolase activity"/>
    <property type="evidence" value="ECO:0007669"/>
    <property type="project" value="TreeGrafter"/>
</dbReference>
<dbReference type="PANTHER" id="PTHR43609">
    <property type="entry name" value="ACETYL-COA HYDROLASE"/>
    <property type="match status" value="1"/>
</dbReference>
<evidence type="ECO:0000256" key="3">
    <source>
        <dbReference type="PIRSR" id="PIRSR617821-2"/>
    </source>
</evidence>
<dbReference type="Gene3D" id="3.40.1080.10">
    <property type="entry name" value="Glutaconate Coenzyme A-transferase"/>
    <property type="match status" value="1"/>
</dbReference>
<feature type="binding site" evidence="3">
    <location>
        <position position="409"/>
    </location>
    <ligand>
        <name>CoA</name>
        <dbReference type="ChEBI" id="CHEBI:57287"/>
    </ligand>
</feature>
<feature type="domain" description="Acetyl-CoA hydrolase/transferase C-terminal" evidence="5">
    <location>
        <begin position="326"/>
        <end position="470"/>
    </location>
</feature>
<evidence type="ECO:0000256" key="1">
    <source>
        <dbReference type="ARBA" id="ARBA00009632"/>
    </source>
</evidence>
<dbReference type="InterPro" id="IPR038460">
    <property type="entry name" value="AcetylCoA_hyd_C_sf"/>
</dbReference>
<dbReference type="InterPro" id="IPR026888">
    <property type="entry name" value="AcetylCoA_hyd_C"/>
</dbReference>
<evidence type="ECO:0000259" key="5">
    <source>
        <dbReference type="Pfam" id="PF13336"/>
    </source>
</evidence>
<dbReference type="FunFam" id="3.40.1080.20:FF:000001">
    <property type="entry name" value="Acetyl-CoA hydrolase Ach1"/>
    <property type="match status" value="1"/>
</dbReference>
<dbReference type="SUPFAM" id="SSF100950">
    <property type="entry name" value="NagB/RpiA/CoA transferase-like"/>
    <property type="match status" value="2"/>
</dbReference>
<dbReference type="Gene3D" id="3.40.1080.20">
    <property type="entry name" value="Acetyl-CoA hydrolase/transferase C-terminal domain"/>
    <property type="match status" value="1"/>
</dbReference>
<dbReference type="InterPro" id="IPR003702">
    <property type="entry name" value="ActCoA_hydro_N"/>
</dbReference>
<dbReference type="Proteomes" id="UP000235598">
    <property type="component" value="Unassembled WGS sequence"/>
</dbReference>
<gene>
    <name evidence="6" type="ORF">CJ199_07490</name>
</gene>
<feature type="binding site" evidence="3">
    <location>
        <position position="389"/>
    </location>
    <ligand>
        <name>CoA</name>
        <dbReference type="ChEBI" id="CHEBI:57287"/>
    </ligand>
</feature>
<name>A0A2N6VLB9_9MICO</name>
<dbReference type="GO" id="GO:0006083">
    <property type="term" value="P:acetate metabolic process"/>
    <property type="evidence" value="ECO:0007669"/>
    <property type="project" value="InterPro"/>
</dbReference>
<feature type="domain" description="Acetyl-CoA hydrolase/transferase N-terminal" evidence="4">
    <location>
        <begin position="11"/>
        <end position="222"/>
    </location>
</feature>
<dbReference type="GO" id="GO:0008775">
    <property type="term" value="F:acetate CoA-transferase activity"/>
    <property type="evidence" value="ECO:0007669"/>
    <property type="project" value="InterPro"/>
</dbReference>
<dbReference type="EMBL" id="PNHK01000003">
    <property type="protein sequence ID" value="PMD04940.1"/>
    <property type="molecule type" value="Genomic_DNA"/>
</dbReference>
<dbReference type="OrthoDB" id="9801795at2"/>
<comment type="similarity">
    <text evidence="1">Belongs to the acetyl-CoA hydrolase/transferase family.</text>
</comment>
<dbReference type="Pfam" id="PF13336">
    <property type="entry name" value="AcetylCoA_hyd_C"/>
    <property type="match status" value="1"/>
</dbReference>
<dbReference type="AlphaFoldDB" id="A0A2N6VLB9"/>
<feature type="binding site" evidence="3">
    <location>
        <position position="385"/>
    </location>
    <ligand>
        <name>CoA</name>
        <dbReference type="ChEBI" id="CHEBI:57287"/>
    </ligand>
</feature>
<evidence type="ECO:0000259" key="4">
    <source>
        <dbReference type="Pfam" id="PF02550"/>
    </source>
</evidence>
<organism evidence="6 7">
    <name type="scientific">Brevibacterium paucivorans</name>
    <dbReference type="NCBI Taxonomy" id="170994"/>
    <lineage>
        <taxon>Bacteria</taxon>
        <taxon>Bacillati</taxon>
        <taxon>Actinomycetota</taxon>
        <taxon>Actinomycetes</taxon>
        <taxon>Micrococcales</taxon>
        <taxon>Brevibacteriaceae</taxon>
        <taxon>Brevibacterium</taxon>
    </lineage>
</organism>
<dbReference type="NCBIfam" id="TIGR03458">
    <property type="entry name" value="YgfH_subfam"/>
    <property type="match status" value="1"/>
</dbReference>
<comment type="caution">
    <text evidence="6">The sequence shown here is derived from an EMBL/GenBank/DDBJ whole genome shotgun (WGS) entry which is preliminary data.</text>
</comment>
<dbReference type="PANTHER" id="PTHR43609:SF1">
    <property type="entry name" value="ACETYL-COA HYDROLASE"/>
    <property type="match status" value="1"/>
</dbReference>
<proteinExistence type="inferred from homology"/>
<sequence>MRTMSRILCPELTHKVMSATDAASFINHGDNVGMSGFTGAGFPKAVPQALANRIRDAHSAGDEFSIGMFTGASTSAEVDGALAEVDGVHLRTPFNTDPDMRKAINDGRVEYMDQHLSHLAQQVWFGFYGNLDVAVIEVAAVLPNGLLVPGTSVGNNKTWLDLADKVILEVNEWLPTQFEGMHDVYYGTRIPPHRNPIQILSPDQRIGDPYLRVDPDKIVAIVKTDAPDRDNTFSPVDDASEAMAGYLIDFLRHEVKAGRMPKHLLPLQSGVGNVANAVLAGLAESEFEHMTSYTEVIQDNLLALLDTGKLDSISATSFSLSRDVAEKFNQNIDNYKGRILLRTQEMSNHPEIVRRLGVIAINGMVETDIYGHVNSTHIMGSKMMNGIGGSGDFARNAFLNFFVSPSTAKGGKISSVVPMASHVDHTEHDVHVIVTEQGIADLRGLSPHKRAQRIIDNCAHPDYRDALRDYYERACKNATGLHTPHILEEALSWHVSLRDTGTMRK</sequence>
<accession>A0A2N6VLB9</accession>
<keyword evidence="6" id="KW-0808">Transferase</keyword>
<evidence type="ECO:0000256" key="2">
    <source>
        <dbReference type="PIRSR" id="PIRSR617821-1"/>
    </source>
</evidence>